<dbReference type="STRING" id="1220578.FPE01S_01_17780"/>
<evidence type="ECO:0000256" key="1">
    <source>
        <dbReference type="ARBA" id="ARBA00008779"/>
    </source>
</evidence>
<evidence type="ECO:0000313" key="7">
    <source>
        <dbReference type="EMBL" id="GAO42760.1"/>
    </source>
</evidence>
<dbReference type="PANTHER" id="PTHR42693">
    <property type="entry name" value="ARYLSULFATASE FAMILY MEMBER"/>
    <property type="match status" value="1"/>
</dbReference>
<dbReference type="InterPro" id="IPR017850">
    <property type="entry name" value="Alkaline_phosphatase_core_sf"/>
</dbReference>
<evidence type="ECO:0000259" key="6">
    <source>
        <dbReference type="Pfam" id="PF00884"/>
    </source>
</evidence>
<feature type="signal peptide" evidence="5">
    <location>
        <begin position="1"/>
        <end position="23"/>
    </location>
</feature>
<keyword evidence="4" id="KW-0106">Calcium</keyword>
<dbReference type="PANTHER" id="PTHR42693:SF53">
    <property type="entry name" value="ENDO-4-O-SULFATASE"/>
    <property type="match status" value="1"/>
</dbReference>
<dbReference type="Proteomes" id="UP000033121">
    <property type="component" value="Unassembled WGS sequence"/>
</dbReference>
<dbReference type="RefSeq" id="WP_046368376.1">
    <property type="nucleotide sequence ID" value="NZ_BBWV01000001.1"/>
</dbReference>
<evidence type="ECO:0000256" key="2">
    <source>
        <dbReference type="ARBA" id="ARBA00022723"/>
    </source>
</evidence>
<evidence type="ECO:0000313" key="8">
    <source>
        <dbReference type="Proteomes" id="UP000033121"/>
    </source>
</evidence>
<dbReference type="OrthoDB" id="9764377at2"/>
<protein>
    <submittedName>
        <fullName evidence="7">Putative arylsulfatase</fullName>
    </submittedName>
</protein>
<dbReference type="InterPro" id="IPR000917">
    <property type="entry name" value="Sulfatase_N"/>
</dbReference>
<dbReference type="Pfam" id="PF00884">
    <property type="entry name" value="Sulfatase"/>
    <property type="match status" value="1"/>
</dbReference>
<evidence type="ECO:0000256" key="4">
    <source>
        <dbReference type="ARBA" id="ARBA00022837"/>
    </source>
</evidence>
<keyword evidence="3" id="KW-0378">Hydrolase</keyword>
<dbReference type="InterPro" id="IPR050738">
    <property type="entry name" value="Sulfatase"/>
</dbReference>
<reference evidence="7 8" key="1">
    <citation type="submission" date="2015-04" db="EMBL/GenBank/DDBJ databases">
        <title>Whole genome shotgun sequence of Flavihumibacter petaseus NBRC 106054.</title>
        <authorList>
            <person name="Miyazawa S."/>
            <person name="Hosoyama A."/>
            <person name="Hashimoto M."/>
            <person name="Noguchi M."/>
            <person name="Tsuchikane K."/>
            <person name="Ohji S."/>
            <person name="Yamazoe A."/>
            <person name="Ichikawa N."/>
            <person name="Kimura A."/>
            <person name="Fujita N."/>
        </authorList>
    </citation>
    <scope>NUCLEOTIDE SEQUENCE [LARGE SCALE GENOMIC DNA]</scope>
    <source>
        <strain evidence="7 8">NBRC 106054</strain>
    </source>
</reference>
<keyword evidence="5" id="KW-0732">Signal</keyword>
<keyword evidence="8" id="KW-1185">Reference proteome</keyword>
<dbReference type="InterPro" id="IPR024607">
    <property type="entry name" value="Sulfatase_CS"/>
</dbReference>
<gene>
    <name evidence="7" type="ORF">FPE01S_01_17780</name>
</gene>
<dbReference type="Gene3D" id="3.40.720.10">
    <property type="entry name" value="Alkaline Phosphatase, subunit A"/>
    <property type="match status" value="1"/>
</dbReference>
<comment type="similarity">
    <text evidence="1">Belongs to the sulfatase family.</text>
</comment>
<proteinExistence type="inferred from homology"/>
<dbReference type="AlphaFoldDB" id="A0A0E9N064"/>
<dbReference type="SUPFAM" id="SSF53649">
    <property type="entry name" value="Alkaline phosphatase-like"/>
    <property type="match status" value="1"/>
</dbReference>
<evidence type="ECO:0000256" key="3">
    <source>
        <dbReference type="ARBA" id="ARBA00022801"/>
    </source>
</evidence>
<accession>A0A0E9N064</accession>
<organism evidence="7 8">
    <name type="scientific">Flavihumibacter petaseus NBRC 106054</name>
    <dbReference type="NCBI Taxonomy" id="1220578"/>
    <lineage>
        <taxon>Bacteria</taxon>
        <taxon>Pseudomonadati</taxon>
        <taxon>Bacteroidota</taxon>
        <taxon>Chitinophagia</taxon>
        <taxon>Chitinophagales</taxon>
        <taxon>Chitinophagaceae</taxon>
        <taxon>Flavihumibacter</taxon>
    </lineage>
</organism>
<dbReference type="GO" id="GO:0004065">
    <property type="term" value="F:arylsulfatase activity"/>
    <property type="evidence" value="ECO:0007669"/>
    <property type="project" value="TreeGrafter"/>
</dbReference>
<dbReference type="PROSITE" id="PS00523">
    <property type="entry name" value="SULFATASE_1"/>
    <property type="match status" value="1"/>
</dbReference>
<dbReference type="GO" id="GO:0046872">
    <property type="term" value="F:metal ion binding"/>
    <property type="evidence" value="ECO:0007669"/>
    <property type="project" value="UniProtKB-KW"/>
</dbReference>
<dbReference type="CDD" id="cd16145">
    <property type="entry name" value="ARS_like"/>
    <property type="match status" value="1"/>
</dbReference>
<feature type="chain" id="PRO_5002430047" evidence="5">
    <location>
        <begin position="24"/>
        <end position="498"/>
    </location>
</feature>
<keyword evidence="2" id="KW-0479">Metal-binding</keyword>
<sequence length="498" mass="56046">MRKALYFLTLFTGAQLCAAIAMAQQKPNIIYIYADDLGIGEIGPYGQKKIKTPNLDRLAKEGMRFTQHYSGAPVCAPSRCMLMTGKHGGHSYVRGNYEMGGFRDETEGGQMPLPYGTFTIAKLMKQAGYTTGASGKWGLGITGSAGAPNKQGFDYFYGLLDQKQAHNFYPTHLWENDHKDSLRNPFIDVHRKVDSTHFTQADFDYYKGKDYAIDKMTEHALAFLDKNKSRRFFLYVPFTLPHLSLQVPDAWVEKYKGQFPESPYYSTEGYAAVQYPKSTYAAMISYLDQQVGILMEKIKAMGLDNNTIIMFSSDNGATFLKHPGTEYFDSHMGLRGYKMDLYEGGIRAPFIVRWPGKVKAGSESALISAQFDMMATLAELTGQSLATGTTDGISFLPELLGQPGRQQKHEYLYFEYPENGGQVAIRYGNWKGVRTGLLKDPKAPWQLFDLGTDPAETSNVAAAHPDIIARFDQWQRASHEHPQIREWEIIDPKFERGK</sequence>
<name>A0A0E9N064_9BACT</name>
<feature type="domain" description="Sulfatase N-terminal" evidence="6">
    <location>
        <begin position="27"/>
        <end position="382"/>
    </location>
</feature>
<dbReference type="EMBL" id="BBWV01000001">
    <property type="protein sequence ID" value="GAO42760.1"/>
    <property type="molecule type" value="Genomic_DNA"/>
</dbReference>
<evidence type="ECO:0000256" key="5">
    <source>
        <dbReference type="SAM" id="SignalP"/>
    </source>
</evidence>
<dbReference type="Gene3D" id="3.30.1120.10">
    <property type="match status" value="1"/>
</dbReference>
<comment type="caution">
    <text evidence="7">The sequence shown here is derived from an EMBL/GenBank/DDBJ whole genome shotgun (WGS) entry which is preliminary data.</text>
</comment>